<evidence type="ECO:0000256" key="1">
    <source>
        <dbReference type="ARBA" id="ARBA00022553"/>
    </source>
</evidence>
<dbReference type="PANTHER" id="PTHR44591:SF3">
    <property type="entry name" value="RESPONSE REGULATORY DOMAIN-CONTAINING PROTEIN"/>
    <property type="match status" value="1"/>
</dbReference>
<keyword evidence="5" id="KW-1185">Reference proteome</keyword>
<dbReference type="Proteomes" id="UP000613512">
    <property type="component" value="Unassembled WGS sequence"/>
</dbReference>
<dbReference type="PROSITE" id="PS50110">
    <property type="entry name" value="RESPONSE_REGULATORY"/>
    <property type="match status" value="1"/>
</dbReference>
<dbReference type="GO" id="GO:0000160">
    <property type="term" value="P:phosphorelay signal transduction system"/>
    <property type="evidence" value="ECO:0007669"/>
    <property type="project" value="InterPro"/>
</dbReference>
<reference evidence="4" key="2">
    <citation type="submission" date="2020-09" db="EMBL/GenBank/DDBJ databases">
        <authorList>
            <person name="Sun Q."/>
            <person name="Zhou Y."/>
        </authorList>
    </citation>
    <scope>NUCLEOTIDE SEQUENCE</scope>
    <source>
        <strain evidence="4">CGMCC 1.12408</strain>
    </source>
</reference>
<dbReference type="SMART" id="SM00448">
    <property type="entry name" value="REC"/>
    <property type="match status" value="1"/>
</dbReference>
<feature type="modified residue" description="4-aspartylphosphate" evidence="2">
    <location>
        <position position="53"/>
    </location>
</feature>
<evidence type="ECO:0000313" key="5">
    <source>
        <dbReference type="Proteomes" id="UP000613512"/>
    </source>
</evidence>
<dbReference type="PANTHER" id="PTHR44591">
    <property type="entry name" value="STRESS RESPONSE REGULATOR PROTEIN 1"/>
    <property type="match status" value="1"/>
</dbReference>
<name>A0A916RRA2_9BACI</name>
<dbReference type="InterPro" id="IPR001789">
    <property type="entry name" value="Sig_transdc_resp-reg_receiver"/>
</dbReference>
<dbReference type="RefSeq" id="WP_188383105.1">
    <property type="nucleotide sequence ID" value="NZ_BMEY01000002.1"/>
</dbReference>
<accession>A0A916RRA2</accession>
<comment type="caution">
    <text evidence="4">The sequence shown here is derived from an EMBL/GenBank/DDBJ whole genome shotgun (WGS) entry which is preliminary data.</text>
</comment>
<feature type="domain" description="Response regulatory" evidence="3">
    <location>
        <begin position="4"/>
        <end position="118"/>
    </location>
</feature>
<dbReference type="AlphaFoldDB" id="A0A916RRA2"/>
<dbReference type="Pfam" id="PF00072">
    <property type="entry name" value="Response_reg"/>
    <property type="match status" value="1"/>
</dbReference>
<dbReference type="InterPro" id="IPR050595">
    <property type="entry name" value="Bact_response_regulator"/>
</dbReference>
<dbReference type="EMBL" id="BMEY01000002">
    <property type="protein sequence ID" value="GGA64108.1"/>
    <property type="molecule type" value="Genomic_DNA"/>
</dbReference>
<evidence type="ECO:0000313" key="4">
    <source>
        <dbReference type="EMBL" id="GGA64108.1"/>
    </source>
</evidence>
<gene>
    <name evidence="4" type="ORF">GCM10008025_04910</name>
</gene>
<evidence type="ECO:0000256" key="2">
    <source>
        <dbReference type="PROSITE-ProRule" id="PRU00169"/>
    </source>
</evidence>
<dbReference type="SUPFAM" id="SSF52172">
    <property type="entry name" value="CheY-like"/>
    <property type="match status" value="1"/>
</dbReference>
<proteinExistence type="predicted"/>
<evidence type="ECO:0000259" key="3">
    <source>
        <dbReference type="PROSITE" id="PS50110"/>
    </source>
</evidence>
<protein>
    <submittedName>
        <fullName evidence="4">Response regulator</fullName>
    </submittedName>
</protein>
<dbReference type="InterPro" id="IPR011006">
    <property type="entry name" value="CheY-like_superfamily"/>
</dbReference>
<keyword evidence="1 2" id="KW-0597">Phosphoprotein</keyword>
<organism evidence="4 5">
    <name type="scientific">Ornithinibacillus halotolerans</name>
    <dbReference type="NCBI Taxonomy" id="1274357"/>
    <lineage>
        <taxon>Bacteria</taxon>
        <taxon>Bacillati</taxon>
        <taxon>Bacillota</taxon>
        <taxon>Bacilli</taxon>
        <taxon>Bacillales</taxon>
        <taxon>Bacillaceae</taxon>
        <taxon>Ornithinibacillus</taxon>
    </lineage>
</organism>
<sequence length="120" mass="13557">MNQNILIVDDEIGIRLLLEDLLESEGFSILTAKNGQEALDIISKNAIDLMIIDYKLPKVDGIEVLMQLAHENKQIDTIVMSGLVENIQEEITELANVKKILSKPFDVLEVRDYVKQHLAN</sequence>
<reference evidence="4" key="1">
    <citation type="journal article" date="2014" name="Int. J. Syst. Evol. Microbiol.">
        <title>Complete genome sequence of Corynebacterium casei LMG S-19264T (=DSM 44701T), isolated from a smear-ripened cheese.</title>
        <authorList>
            <consortium name="US DOE Joint Genome Institute (JGI-PGF)"/>
            <person name="Walter F."/>
            <person name="Albersmeier A."/>
            <person name="Kalinowski J."/>
            <person name="Ruckert C."/>
        </authorList>
    </citation>
    <scope>NUCLEOTIDE SEQUENCE</scope>
    <source>
        <strain evidence="4">CGMCC 1.12408</strain>
    </source>
</reference>
<dbReference type="Gene3D" id="3.40.50.2300">
    <property type="match status" value="1"/>
</dbReference>